<dbReference type="STRING" id="1802471.A2115_01145"/>
<sequence length="168" mass="19173">MSSENQKETRKRFTQSISSAVFIEDVEGKLLLLKQNKQKGGKWGPPSGGVEYGEDPAATAEREANEEANLQVELVSLIGIYPVKRGENYYSGIGFVYRARLKDQTNIKIDGEEIVDARYFKKEEVKKLIQDNQIYKPEYNESCIADWLDGKNYQLDVVKPIIDAEKLY</sequence>
<dbReference type="InterPro" id="IPR015797">
    <property type="entry name" value="NUDIX_hydrolase-like_dom_sf"/>
</dbReference>
<dbReference type="PANTHER" id="PTHR43046">
    <property type="entry name" value="GDP-MANNOSE MANNOSYL HYDROLASE"/>
    <property type="match status" value="1"/>
</dbReference>
<proteinExistence type="predicted"/>
<evidence type="ECO:0000256" key="2">
    <source>
        <dbReference type="ARBA" id="ARBA00022801"/>
    </source>
</evidence>
<evidence type="ECO:0000256" key="1">
    <source>
        <dbReference type="ARBA" id="ARBA00001946"/>
    </source>
</evidence>
<dbReference type="PROSITE" id="PS00893">
    <property type="entry name" value="NUDIX_BOX"/>
    <property type="match status" value="1"/>
</dbReference>
<dbReference type="CDD" id="cd02883">
    <property type="entry name" value="NUDIX_Hydrolase"/>
    <property type="match status" value="1"/>
</dbReference>
<organism evidence="5 6">
    <name type="scientific">Candidatus Woesebacteria bacterium GWA1_41_8</name>
    <dbReference type="NCBI Taxonomy" id="1802471"/>
    <lineage>
        <taxon>Bacteria</taxon>
        <taxon>Candidatus Woeseibacteriota</taxon>
    </lineage>
</organism>
<dbReference type="PANTHER" id="PTHR43046:SF14">
    <property type="entry name" value="MUTT_NUDIX FAMILY PROTEIN"/>
    <property type="match status" value="1"/>
</dbReference>
<dbReference type="Pfam" id="PF00293">
    <property type="entry name" value="NUDIX"/>
    <property type="match status" value="1"/>
</dbReference>
<comment type="cofactor">
    <cofactor evidence="1">
        <name>Mg(2+)</name>
        <dbReference type="ChEBI" id="CHEBI:18420"/>
    </cofactor>
</comment>
<dbReference type="Gene3D" id="3.90.79.10">
    <property type="entry name" value="Nucleoside Triphosphate Pyrophosphohydrolase"/>
    <property type="match status" value="1"/>
</dbReference>
<dbReference type="Proteomes" id="UP000176198">
    <property type="component" value="Unassembled WGS sequence"/>
</dbReference>
<keyword evidence="2" id="KW-0378">Hydrolase</keyword>
<feature type="compositionally biased region" description="Gly residues" evidence="3">
    <location>
        <begin position="41"/>
        <end position="51"/>
    </location>
</feature>
<feature type="domain" description="Nudix hydrolase" evidence="4">
    <location>
        <begin position="12"/>
        <end position="142"/>
    </location>
</feature>
<evidence type="ECO:0000313" key="5">
    <source>
        <dbReference type="EMBL" id="OGM02604.1"/>
    </source>
</evidence>
<gene>
    <name evidence="5" type="ORF">A2115_01145</name>
</gene>
<comment type="caution">
    <text evidence="5">The sequence shown here is derived from an EMBL/GenBank/DDBJ whole genome shotgun (WGS) entry which is preliminary data.</text>
</comment>
<evidence type="ECO:0000313" key="6">
    <source>
        <dbReference type="Proteomes" id="UP000176198"/>
    </source>
</evidence>
<dbReference type="GO" id="GO:0016787">
    <property type="term" value="F:hydrolase activity"/>
    <property type="evidence" value="ECO:0007669"/>
    <property type="project" value="UniProtKB-KW"/>
</dbReference>
<dbReference type="AlphaFoldDB" id="A0A1F7WIE3"/>
<evidence type="ECO:0000256" key="3">
    <source>
        <dbReference type="SAM" id="MobiDB-lite"/>
    </source>
</evidence>
<dbReference type="SUPFAM" id="SSF55811">
    <property type="entry name" value="Nudix"/>
    <property type="match status" value="1"/>
</dbReference>
<reference evidence="5 6" key="1">
    <citation type="journal article" date="2016" name="Nat. Commun.">
        <title>Thousands of microbial genomes shed light on interconnected biogeochemical processes in an aquifer system.</title>
        <authorList>
            <person name="Anantharaman K."/>
            <person name="Brown C.T."/>
            <person name="Hug L.A."/>
            <person name="Sharon I."/>
            <person name="Castelle C.J."/>
            <person name="Probst A.J."/>
            <person name="Thomas B.C."/>
            <person name="Singh A."/>
            <person name="Wilkins M.J."/>
            <person name="Karaoz U."/>
            <person name="Brodie E.L."/>
            <person name="Williams K.H."/>
            <person name="Hubbard S.S."/>
            <person name="Banfield J.F."/>
        </authorList>
    </citation>
    <scope>NUCLEOTIDE SEQUENCE [LARGE SCALE GENOMIC DNA]</scope>
</reference>
<dbReference type="InterPro" id="IPR020084">
    <property type="entry name" value="NUDIX_hydrolase_CS"/>
</dbReference>
<feature type="region of interest" description="Disordered" evidence="3">
    <location>
        <begin position="37"/>
        <end position="56"/>
    </location>
</feature>
<accession>A0A1F7WIE3</accession>
<evidence type="ECO:0000259" key="4">
    <source>
        <dbReference type="PROSITE" id="PS51462"/>
    </source>
</evidence>
<name>A0A1F7WIE3_9BACT</name>
<protein>
    <recommendedName>
        <fullName evidence="4">Nudix hydrolase domain-containing protein</fullName>
    </recommendedName>
</protein>
<dbReference type="PROSITE" id="PS51462">
    <property type="entry name" value="NUDIX"/>
    <property type="match status" value="1"/>
</dbReference>
<dbReference type="EMBL" id="MGFJ01000019">
    <property type="protein sequence ID" value="OGM02604.1"/>
    <property type="molecule type" value="Genomic_DNA"/>
</dbReference>
<dbReference type="InterPro" id="IPR000086">
    <property type="entry name" value="NUDIX_hydrolase_dom"/>
</dbReference>